<name>A0A365XQS7_9BACT</name>
<dbReference type="InterPro" id="IPR006175">
    <property type="entry name" value="YjgF/YER057c/UK114"/>
</dbReference>
<accession>A0A365XQS7</accession>
<dbReference type="PANTHER" id="PTHR11803:SF58">
    <property type="entry name" value="PROTEIN HMF1-RELATED"/>
    <property type="match status" value="1"/>
</dbReference>
<evidence type="ECO:0000313" key="3">
    <source>
        <dbReference type="Proteomes" id="UP000253410"/>
    </source>
</evidence>
<dbReference type="CDD" id="cd00448">
    <property type="entry name" value="YjgF_YER057c_UK114_family"/>
    <property type="match status" value="1"/>
</dbReference>
<sequence length="133" mass="14549">MKVSSINIHPDPYKAFHLSQGYRAGDLLFISGQTAIGDDGILTSIGDFDIQAEKAFQNLEKVLKAGGSSLGNVIKVTILLRDMANFSKIVELRKRYFTPPYPADTIMEVSSLYSPDALIEIEAVAVVDEAVEK</sequence>
<proteinExistence type="inferred from homology"/>
<dbReference type="GO" id="GO:0005829">
    <property type="term" value="C:cytosol"/>
    <property type="evidence" value="ECO:0007669"/>
    <property type="project" value="TreeGrafter"/>
</dbReference>
<dbReference type="PANTHER" id="PTHR11803">
    <property type="entry name" value="2-IMINOBUTANOATE/2-IMINOPROPANOATE DEAMINASE RIDA"/>
    <property type="match status" value="1"/>
</dbReference>
<dbReference type="Gene3D" id="3.30.1330.40">
    <property type="entry name" value="RutC-like"/>
    <property type="match status" value="1"/>
</dbReference>
<dbReference type="GO" id="GO:0019239">
    <property type="term" value="F:deaminase activity"/>
    <property type="evidence" value="ECO:0007669"/>
    <property type="project" value="TreeGrafter"/>
</dbReference>
<keyword evidence="3" id="KW-1185">Reference proteome</keyword>
<organism evidence="2 3">
    <name type="scientific">Chitinophaga flava</name>
    <dbReference type="NCBI Taxonomy" id="2259036"/>
    <lineage>
        <taxon>Bacteria</taxon>
        <taxon>Pseudomonadati</taxon>
        <taxon>Bacteroidota</taxon>
        <taxon>Chitinophagia</taxon>
        <taxon>Chitinophagales</taxon>
        <taxon>Chitinophagaceae</taxon>
        <taxon>Chitinophaga</taxon>
    </lineage>
</organism>
<dbReference type="OrthoDB" id="9803101at2"/>
<comment type="similarity">
    <text evidence="1">Belongs to the RutC family.</text>
</comment>
<dbReference type="Proteomes" id="UP000253410">
    <property type="component" value="Unassembled WGS sequence"/>
</dbReference>
<reference evidence="2 3" key="1">
    <citation type="submission" date="2018-05" db="EMBL/GenBank/DDBJ databases">
        <title>Chitinophaga sp. K3CV102501T nov., isolated from isolated from a monsoon evergreen broad-leaved forest soil.</title>
        <authorList>
            <person name="Lv Y."/>
        </authorList>
    </citation>
    <scope>NUCLEOTIDE SEQUENCE [LARGE SCALE GENOMIC DNA]</scope>
    <source>
        <strain evidence="2 3">GDMCC 1.1325</strain>
    </source>
</reference>
<evidence type="ECO:0000313" key="2">
    <source>
        <dbReference type="EMBL" id="RBL88716.1"/>
    </source>
</evidence>
<gene>
    <name evidence="2" type="ORF">DF182_19305</name>
</gene>
<evidence type="ECO:0000256" key="1">
    <source>
        <dbReference type="ARBA" id="ARBA00010552"/>
    </source>
</evidence>
<comment type="caution">
    <text evidence="2">The sequence shown here is derived from an EMBL/GenBank/DDBJ whole genome shotgun (WGS) entry which is preliminary data.</text>
</comment>
<dbReference type="RefSeq" id="WP_113617462.1">
    <property type="nucleotide sequence ID" value="NZ_QFFJ01000002.1"/>
</dbReference>
<dbReference type="AlphaFoldDB" id="A0A365XQS7"/>
<dbReference type="InterPro" id="IPR035959">
    <property type="entry name" value="RutC-like_sf"/>
</dbReference>
<protein>
    <submittedName>
        <fullName evidence="2">Enamine deaminase RidA</fullName>
    </submittedName>
</protein>
<dbReference type="SUPFAM" id="SSF55298">
    <property type="entry name" value="YjgF-like"/>
    <property type="match status" value="1"/>
</dbReference>
<dbReference type="EMBL" id="QFFJ01000002">
    <property type="protein sequence ID" value="RBL88716.1"/>
    <property type="molecule type" value="Genomic_DNA"/>
</dbReference>
<dbReference type="Pfam" id="PF01042">
    <property type="entry name" value="Ribonuc_L-PSP"/>
    <property type="match status" value="1"/>
</dbReference>